<keyword evidence="1" id="KW-0472">Membrane</keyword>
<reference evidence="2 3" key="1">
    <citation type="submission" date="2014-12" db="EMBL/GenBank/DDBJ databases">
        <title>Draft genome sequences of 29 type strains of Enterococci.</title>
        <authorList>
            <person name="Zhong Z."/>
            <person name="Sun Z."/>
            <person name="Liu W."/>
            <person name="Zhang W."/>
            <person name="Zhang H."/>
        </authorList>
    </citation>
    <scope>NUCLEOTIDE SEQUENCE [LARGE SCALE GENOMIC DNA]</scope>
    <source>
        <strain evidence="2 3">DSM 21207</strain>
    </source>
</reference>
<protein>
    <submittedName>
        <fullName evidence="2">Uncharacterized protein</fullName>
    </submittedName>
</protein>
<dbReference type="RefSeq" id="WP_071864852.1">
    <property type="nucleotide sequence ID" value="NZ_JBHLVQ010000025.1"/>
</dbReference>
<evidence type="ECO:0000313" key="2">
    <source>
        <dbReference type="EMBL" id="OJG15085.1"/>
    </source>
</evidence>
<feature type="transmembrane region" description="Helical" evidence="1">
    <location>
        <begin position="12"/>
        <end position="32"/>
    </location>
</feature>
<organism evidence="2 3">
    <name type="scientific">Enterococcus canintestini</name>
    <dbReference type="NCBI Taxonomy" id="317010"/>
    <lineage>
        <taxon>Bacteria</taxon>
        <taxon>Bacillati</taxon>
        <taxon>Bacillota</taxon>
        <taxon>Bacilli</taxon>
        <taxon>Lactobacillales</taxon>
        <taxon>Enterococcaceae</taxon>
        <taxon>Enterococcus</taxon>
    </lineage>
</organism>
<dbReference type="AlphaFoldDB" id="A0A1L8R5U4"/>
<evidence type="ECO:0000313" key="3">
    <source>
        <dbReference type="Proteomes" id="UP000182835"/>
    </source>
</evidence>
<dbReference type="OrthoDB" id="9917955at2"/>
<evidence type="ECO:0000256" key="1">
    <source>
        <dbReference type="SAM" id="Phobius"/>
    </source>
</evidence>
<dbReference type="EMBL" id="JXKG01000010">
    <property type="protein sequence ID" value="OJG15085.1"/>
    <property type="molecule type" value="Genomic_DNA"/>
</dbReference>
<feature type="transmembrane region" description="Helical" evidence="1">
    <location>
        <begin position="38"/>
        <end position="59"/>
    </location>
</feature>
<feature type="transmembrane region" description="Helical" evidence="1">
    <location>
        <begin position="83"/>
        <end position="102"/>
    </location>
</feature>
<keyword evidence="1" id="KW-1133">Transmembrane helix</keyword>
<keyword evidence="1" id="KW-0812">Transmembrane</keyword>
<accession>A0A1L8R5U4</accession>
<dbReference type="Proteomes" id="UP000182835">
    <property type="component" value="Unassembled WGS sequence"/>
</dbReference>
<sequence length="104" mass="12498">MKYALTEFFRRYRQGIIFFEQLLFIPAMVMMLATGLQYFVRFFIGFLGVGLLYTVIHFFSSKKQNREERLYALLHPNHDQRETVLLIVLTAFLLYAFIVFNFRP</sequence>
<gene>
    <name evidence="2" type="ORF">RU96_GL000303</name>
</gene>
<comment type="caution">
    <text evidence="2">The sequence shown here is derived from an EMBL/GenBank/DDBJ whole genome shotgun (WGS) entry which is preliminary data.</text>
</comment>
<name>A0A1L8R5U4_9ENTE</name>
<proteinExistence type="predicted"/>